<feature type="chain" id="PRO_5046639410" evidence="6">
    <location>
        <begin position="36"/>
        <end position="497"/>
    </location>
</feature>
<keyword evidence="1" id="KW-0134">Cell wall</keyword>
<accession>A0ABX1G5C8</accession>
<dbReference type="NCBIfam" id="TIGR04226">
    <property type="entry name" value="RrgB_K2N_iso_D2"/>
    <property type="match status" value="1"/>
</dbReference>
<keyword evidence="5" id="KW-0812">Transmembrane</keyword>
<dbReference type="Proteomes" id="UP000746595">
    <property type="component" value="Unassembled WGS sequence"/>
</dbReference>
<keyword evidence="2" id="KW-0964">Secreted</keyword>
<dbReference type="InterPro" id="IPR026466">
    <property type="entry name" value="Fim_isopep_form_D2_dom"/>
</dbReference>
<evidence type="ECO:0000256" key="2">
    <source>
        <dbReference type="ARBA" id="ARBA00022525"/>
    </source>
</evidence>
<dbReference type="Gene3D" id="2.60.40.10">
    <property type="entry name" value="Immunoglobulins"/>
    <property type="match status" value="2"/>
</dbReference>
<evidence type="ECO:0000313" key="9">
    <source>
        <dbReference type="Proteomes" id="UP000746595"/>
    </source>
</evidence>
<keyword evidence="3 6" id="KW-0732">Signal</keyword>
<keyword evidence="5" id="KW-0472">Membrane</keyword>
<evidence type="ECO:0000256" key="3">
    <source>
        <dbReference type="ARBA" id="ARBA00022729"/>
    </source>
</evidence>
<dbReference type="Gene3D" id="2.60.40.740">
    <property type="match status" value="1"/>
</dbReference>
<evidence type="ECO:0000259" key="7">
    <source>
        <dbReference type="PROSITE" id="PS50847"/>
    </source>
</evidence>
<dbReference type="InterPro" id="IPR019931">
    <property type="entry name" value="LPXTG_anchor"/>
</dbReference>
<organism evidence="8 9">
    <name type="scientific">Paeniglutamicibacter terrestris</name>
    <dbReference type="NCBI Taxonomy" id="2723403"/>
    <lineage>
        <taxon>Bacteria</taxon>
        <taxon>Bacillati</taxon>
        <taxon>Actinomycetota</taxon>
        <taxon>Actinomycetes</taxon>
        <taxon>Micrococcales</taxon>
        <taxon>Micrococcaceae</taxon>
        <taxon>Paeniglutamicibacter</taxon>
    </lineage>
</organism>
<protein>
    <submittedName>
        <fullName evidence="8">SpaH/EbpB family LPXTG-anchored major pilin</fullName>
    </submittedName>
</protein>
<dbReference type="NCBIfam" id="TIGR01167">
    <property type="entry name" value="LPXTG_anchor"/>
    <property type="match status" value="1"/>
</dbReference>
<dbReference type="Pfam" id="PF16555">
    <property type="entry name" value="GramPos_pilinD1"/>
    <property type="match status" value="1"/>
</dbReference>
<evidence type="ECO:0000256" key="5">
    <source>
        <dbReference type="SAM" id="Phobius"/>
    </source>
</evidence>
<evidence type="ECO:0000313" key="8">
    <source>
        <dbReference type="EMBL" id="NKG21174.1"/>
    </source>
</evidence>
<feature type="domain" description="Gram-positive cocci surface proteins LPxTG" evidence="7">
    <location>
        <begin position="458"/>
        <end position="497"/>
    </location>
</feature>
<reference evidence="8 9" key="1">
    <citation type="submission" date="2020-04" db="EMBL/GenBank/DDBJ databases">
        <title>Paeniglutamicibacter sp. ANT13_2, a novel actinomycete isolated from sediment in Antarctica.</title>
        <authorList>
            <person name="Sakdapetsiri C."/>
            <person name="Pinyakong O."/>
        </authorList>
    </citation>
    <scope>NUCLEOTIDE SEQUENCE [LARGE SCALE GENOMIC DNA]</scope>
    <source>
        <strain evidence="8 9">ANT13_2</strain>
    </source>
</reference>
<name>A0ABX1G5C8_9MICC</name>
<comment type="caution">
    <text evidence="8">The sequence shown here is derived from an EMBL/GenBank/DDBJ whole genome shotgun (WGS) entry which is preliminary data.</text>
</comment>
<feature type="transmembrane region" description="Helical" evidence="5">
    <location>
        <begin position="467"/>
        <end position="486"/>
    </location>
</feature>
<feature type="signal peptide" evidence="6">
    <location>
        <begin position="1"/>
        <end position="35"/>
    </location>
</feature>
<dbReference type="InterPro" id="IPR013783">
    <property type="entry name" value="Ig-like_fold"/>
</dbReference>
<dbReference type="InterPro" id="IPR048052">
    <property type="entry name" value="FM1-like"/>
</dbReference>
<sequence length="497" mass="51107">MFEFRSTWGKRALAGMGALTLAAAGMLGGSAAASAAPSFGNIDETADGSIIIHKHKHQVGTDAVQNPAGDGAAIPSAGIAGVVFTAFRITDLDLTDPAVWDNLDQLDPAGVCDLPDNTLGTGIVSAATDADGLTTIDVPTIGAYLVCETSAPDDVVERALPFVVTIPFPWQDGWLYDVNVYPKNGTSSITKTITPQTELGLGSVVSFPVTTEVPAVRPDGSLANYVISDTLDPRLTPAGIASITVDGVAVPATYYDVDTAGQTISVTFNADGLEWLKSQAQKKIITTFKGTVVEVGSGTITNEAVVLVNDHELTSNEVTTNWGDVKVLKTDVSTPAVGLAGAEFEVYNAVAPYGDCAAAVSTGTALSVETAGDGGQTVFTSNAAGLVYISGLFVSDSVNPVINATERCYVLKEIKAPAGFITPTGTAAFTPVAVKTGMTAEGTYDVTIANTQQDVPELPLTGANGQMIMIAGGSAVLLISVGLVLVNRRRASASDKV</sequence>
<dbReference type="PROSITE" id="PS50847">
    <property type="entry name" value="GRAM_POS_ANCHORING"/>
    <property type="match status" value="1"/>
</dbReference>
<dbReference type="EMBL" id="JAAWVT010000004">
    <property type="protein sequence ID" value="NKG21174.1"/>
    <property type="molecule type" value="Genomic_DNA"/>
</dbReference>
<gene>
    <name evidence="8" type="ORF">HED64_10715</name>
</gene>
<evidence type="ECO:0000256" key="6">
    <source>
        <dbReference type="SAM" id="SignalP"/>
    </source>
</evidence>
<keyword evidence="9" id="KW-1185">Reference proteome</keyword>
<proteinExistence type="predicted"/>
<dbReference type="NCBIfam" id="NF033902">
    <property type="entry name" value="iso_D2_wall_anc"/>
    <property type="match status" value="1"/>
</dbReference>
<evidence type="ECO:0000256" key="1">
    <source>
        <dbReference type="ARBA" id="ARBA00022512"/>
    </source>
</evidence>
<dbReference type="InterPro" id="IPR032364">
    <property type="entry name" value="GramPos_pilinD1_N"/>
</dbReference>
<keyword evidence="4" id="KW-0572">Peptidoglycan-anchor</keyword>
<keyword evidence="5" id="KW-1133">Transmembrane helix</keyword>
<dbReference type="Pfam" id="PF00746">
    <property type="entry name" value="Gram_pos_anchor"/>
    <property type="match status" value="1"/>
</dbReference>
<evidence type="ECO:0000256" key="4">
    <source>
        <dbReference type="ARBA" id="ARBA00023088"/>
    </source>
</evidence>
<dbReference type="RefSeq" id="WP_168151992.1">
    <property type="nucleotide sequence ID" value="NZ_JAAWVT010000004.1"/>
</dbReference>